<dbReference type="AlphaFoldDB" id="A0A399SKM1"/>
<dbReference type="PANTHER" id="PTHR46401">
    <property type="entry name" value="GLYCOSYLTRANSFERASE WBBK-RELATED"/>
    <property type="match status" value="1"/>
</dbReference>
<proteinExistence type="predicted"/>
<dbReference type="GO" id="GO:0016757">
    <property type="term" value="F:glycosyltransferase activity"/>
    <property type="evidence" value="ECO:0007669"/>
    <property type="project" value="InterPro"/>
</dbReference>
<accession>A0A399SKM1</accession>
<dbReference type="SUPFAM" id="SSF53756">
    <property type="entry name" value="UDP-Glycosyltransferase/glycogen phosphorylase"/>
    <property type="match status" value="1"/>
</dbReference>
<dbReference type="CDD" id="cd03801">
    <property type="entry name" value="GT4_PimA-like"/>
    <property type="match status" value="1"/>
</dbReference>
<gene>
    <name evidence="3" type="ORF">D1627_00040</name>
</gene>
<dbReference type="PANTHER" id="PTHR46401:SF2">
    <property type="entry name" value="GLYCOSYLTRANSFERASE WBBK-RELATED"/>
    <property type="match status" value="1"/>
</dbReference>
<evidence type="ECO:0000313" key="3">
    <source>
        <dbReference type="EMBL" id="RIJ42305.1"/>
    </source>
</evidence>
<keyword evidence="1 3" id="KW-0808">Transferase</keyword>
<name>A0A399SKM1_9BACT</name>
<feature type="domain" description="Glycosyl transferase family 1" evidence="2">
    <location>
        <begin position="207"/>
        <end position="367"/>
    </location>
</feature>
<evidence type="ECO:0000259" key="2">
    <source>
        <dbReference type="Pfam" id="PF00534"/>
    </source>
</evidence>
<dbReference type="Proteomes" id="UP000266005">
    <property type="component" value="Unassembled WGS sequence"/>
</dbReference>
<reference evidence="4" key="1">
    <citation type="submission" date="2018-08" db="EMBL/GenBank/DDBJ databases">
        <title>Mucilaginibacter sp. MYSH2.</title>
        <authorList>
            <person name="Seo T."/>
        </authorList>
    </citation>
    <scope>NUCLEOTIDE SEQUENCE [LARGE SCALE GENOMIC DNA]</scope>
    <source>
        <strain evidence="4">KIRAN</strain>
    </source>
</reference>
<evidence type="ECO:0000256" key="1">
    <source>
        <dbReference type="ARBA" id="ARBA00022679"/>
    </source>
</evidence>
<sequence>MEAVMHIVYVGYPGFPVGHAQVERQKLLARGLVACGCEVTVLSRYGVLSQSKGANINPSGLYEEVRYCFTSGIAYRPDSFLLRNYYKLKGLVNEARLLWKLRSEKKLDAVIITTNSFYNVLFYSLLAYVCQAQSILDNVEYWGQRQGSGLLQRIDHYLYDNHAFRFTTKVICISNYLLDIVLKQAPQKPVLKVPVIVDLAKFYTNGNLREPYFLFCGSASYFDTIRLIIEAYELLGNTTYKLYIVSSGPKHLLDRVKQRIAQSTYQGSIQLFSELKYDDLILLYTSSKALLIPLMNSEQDKARFPHKIGEYCASSKTIITTKVGEIKYYFKDKYNALIAEKATPKCFAEKMNFIINNPELGEVLGERSFAVAKQHFDHLKLGRKVYKFISQQEEVKTPIPYQVQTIYY</sequence>
<evidence type="ECO:0000313" key="4">
    <source>
        <dbReference type="Proteomes" id="UP000266005"/>
    </source>
</evidence>
<organism evidence="3 4">
    <name type="scientific">Pontibacter oryzae</name>
    <dbReference type="NCBI Taxonomy" id="2304593"/>
    <lineage>
        <taxon>Bacteria</taxon>
        <taxon>Pseudomonadati</taxon>
        <taxon>Bacteroidota</taxon>
        <taxon>Cytophagia</taxon>
        <taxon>Cytophagales</taxon>
        <taxon>Hymenobacteraceae</taxon>
        <taxon>Pontibacter</taxon>
    </lineage>
</organism>
<dbReference type="EMBL" id="QWGE01000001">
    <property type="protein sequence ID" value="RIJ42305.1"/>
    <property type="molecule type" value="Genomic_DNA"/>
</dbReference>
<dbReference type="InterPro" id="IPR001296">
    <property type="entry name" value="Glyco_trans_1"/>
</dbReference>
<dbReference type="Gene3D" id="3.40.50.2000">
    <property type="entry name" value="Glycogen Phosphorylase B"/>
    <property type="match status" value="2"/>
</dbReference>
<comment type="caution">
    <text evidence="3">The sequence shown here is derived from an EMBL/GenBank/DDBJ whole genome shotgun (WGS) entry which is preliminary data.</text>
</comment>
<protein>
    <submittedName>
        <fullName evidence="3">Glycosyltransferase</fullName>
    </submittedName>
</protein>
<dbReference type="GO" id="GO:0009103">
    <property type="term" value="P:lipopolysaccharide biosynthetic process"/>
    <property type="evidence" value="ECO:0007669"/>
    <property type="project" value="TreeGrafter"/>
</dbReference>
<keyword evidence="4" id="KW-1185">Reference proteome</keyword>
<dbReference type="Pfam" id="PF00534">
    <property type="entry name" value="Glycos_transf_1"/>
    <property type="match status" value="1"/>
</dbReference>